<dbReference type="InParanoid" id="A0A2T3BD66"/>
<organism evidence="2 3">
    <name type="scientific">Amorphotheca resinae ATCC 22711</name>
    <dbReference type="NCBI Taxonomy" id="857342"/>
    <lineage>
        <taxon>Eukaryota</taxon>
        <taxon>Fungi</taxon>
        <taxon>Dikarya</taxon>
        <taxon>Ascomycota</taxon>
        <taxon>Pezizomycotina</taxon>
        <taxon>Leotiomycetes</taxon>
        <taxon>Helotiales</taxon>
        <taxon>Amorphothecaceae</taxon>
        <taxon>Amorphotheca</taxon>
    </lineage>
</organism>
<accession>A0A2T3BD66</accession>
<feature type="signal peptide" evidence="1">
    <location>
        <begin position="1"/>
        <end position="17"/>
    </location>
</feature>
<name>A0A2T3BD66_AMORE</name>
<protein>
    <recommendedName>
        <fullName evidence="4">Extracellular membrane protein CFEM domain-containing protein</fullName>
    </recommendedName>
</protein>
<keyword evidence="1" id="KW-0732">Signal</keyword>
<dbReference type="OrthoDB" id="2507140at2759"/>
<dbReference type="Proteomes" id="UP000241818">
    <property type="component" value="Unassembled WGS sequence"/>
</dbReference>
<evidence type="ECO:0000313" key="3">
    <source>
        <dbReference type="Proteomes" id="UP000241818"/>
    </source>
</evidence>
<evidence type="ECO:0000313" key="2">
    <source>
        <dbReference type="EMBL" id="PSS27349.1"/>
    </source>
</evidence>
<keyword evidence="3" id="KW-1185">Reference proteome</keyword>
<reference evidence="2 3" key="1">
    <citation type="journal article" date="2018" name="New Phytol.">
        <title>Comparative genomics and transcriptomics depict ericoid mycorrhizal fungi as versatile saprotrophs and plant mutualists.</title>
        <authorList>
            <person name="Martino E."/>
            <person name="Morin E."/>
            <person name="Grelet G.A."/>
            <person name="Kuo A."/>
            <person name="Kohler A."/>
            <person name="Daghino S."/>
            <person name="Barry K.W."/>
            <person name="Cichocki N."/>
            <person name="Clum A."/>
            <person name="Dockter R.B."/>
            <person name="Hainaut M."/>
            <person name="Kuo R.C."/>
            <person name="LaButti K."/>
            <person name="Lindahl B.D."/>
            <person name="Lindquist E.A."/>
            <person name="Lipzen A."/>
            <person name="Khouja H.R."/>
            <person name="Magnuson J."/>
            <person name="Murat C."/>
            <person name="Ohm R.A."/>
            <person name="Singer S.W."/>
            <person name="Spatafora J.W."/>
            <person name="Wang M."/>
            <person name="Veneault-Fourrey C."/>
            <person name="Henrissat B."/>
            <person name="Grigoriev I.V."/>
            <person name="Martin F.M."/>
            <person name="Perotto S."/>
        </authorList>
    </citation>
    <scope>NUCLEOTIDE SEQUENCE [LARGE SCALE GENOMIC DNA]</scope>
    <source>
        <strain evidence="2 3">ATCC 22711</strain>
    </source>
</reference>
<dbReference type="AlphaFoldDB" id="A0A2T3BD66"/>
<dbReference type="RefSeq" id="XP_024724874.1">
    <property type="nucleotide sequence ID" value="XM_024863217.1"/>
</dbReference>
<feature type="chain" id="PRO_5015549195" description="Extracellular membrane protein CFEM domain-containing protein" evidence="1">
    <location>
        <begin position="18"/>
        <end position="214"/>
    </location>
</feature>
<proteinExistence type="predicted"/>
<gene>
    <name evidence="2" type="ORF">M430DRAFT_152945</name>
</gene>
<dbReference type="STRING" id="857342.A0A2T3BD66"/>
<dbReference type="GeneID" id="36571298"/>
<sequence length="214" mass="21219">MQLSLLPGALLLSVAAAQTTLVASTNSACAAQPVLESCLASTQAIAAGCGTTDYDCLCKKWSDVLVYVPLPSHPSPQPQKKQTIANIPISPHNSCFQQCPDDSRYSSVLSTQETYCNDASVYTSSTSTPISRPVSSSINEAAVTTSSAAATTTDASAAAAATTASSGAVATASSTTSAASASASATGKSGAARDVMINAGGVLVGLAGFVGAML</sequence>
<evidence type="ECO:0000256" key="1">
    <source>
        <dbReference type="SAM" id="SignalP"/>
    </source>
</evidence>
<dbReference type="EMBL" id="KZ679006">
    <property type="protein sequence ID" value="PSS27349.1"/>
    <property type="molecule type" value="Genomic_DNA"/>
</dbReference>
<evidence type="ECO:0008006" key="4">
    <source>
        <dbReference type="Google" id="ProtNLM"/>
    </source>
</evidence>